<organism evidence="3 4">
    <name type="scientific">Novosphingobium arvoryzae</name>
    <dbReference type="NCBI Taxonomy" id="1256514"/>
    <lineage>
        <taxon>Bacteria</taxon>
        <taxon>Pseudomonadati</taxon>
        <taxon>Pseudomonadota</taxon>
        <taxon>Alphaproteobacteria</taxon>
        <taxon>Sphingomonadales</taxon>
        <taxon>Sphingomonadaceae</taxon>
        <taxon>Novosphingobium</taxon>
    </lineage>
</organism>
<feature type="domain" description="GST N-terminal" evidence="2">
    <location>
        <begin position="10"/>
        <end position="82"/>
    </location>
</feature>
<evidence type="ECO:0000259" key="2">
    <source>
        <dbReference type="Pfam" id="PF13417"/>
    </source>
</evidence>
<dbReference type="Pfam" id="PF13417">
    <property type="entry name" value="GST_N_3"/>
    <property type="match status" value="1"/>
</dbReference>
<dbReference type="RefSeq" id="WP_189542888.1">
    <property type="nucleotide sequence ID" value="NZ_BMZD01000010.1"/>
</dbReference>
<accession>A0A918RRP4</accession>
<dbReference type="InterPro" id="IPR036249">
    <property type="entry name" value="Thioredoxin-like_sf"/>
</dbReference>
<dbReference type="Gene3D" id="1.20.1050.10">
    <property type="match status" value="2"/>
</dbReference>
<protein>
    <recommendedName>
        <fullName evidence="5">Glutathione S-transferase</fullName>
    </recommendedName>
</protein>
<dbReference type="Pfam" id="PF00043">
    <property type="entry name" value="GST_C"/>
    <property type="match status" value="1"/>
</dbReference>
<evidence type="ECO:0008006" key="5">
    <source>
        <dbReference type="Google" id="ProtNLM"/>
    </source>
</evidence>
<dbReference type="EMBL" id="BMZD01000010">
    <property type="protein sequence ID" value="GHA06697.1"/>
    <property type="molecule type" value="Genomic_DNA"/>
</dbReference>
<evidence type="ECO:0000313" key="4">
    <source>
        <dbReference type="Proteomes" id="UP000634139"/>
    </source>
</evidence>
<dbReference type="SUPFAM" id="SSF52833">
    <property type="entry name" value="Thioredoxin-like"/>
    <property type="match status" value="1"/>
</dbReference>
<dbReference type="InterPro" id="IPR004045">
    <property type="entry name" value="Glutathione_S-Trfase_N"/>
</dbReference>
<dbReference type="Proteomes" id="UP000634139">
    <property type="component" value="Unassembled WGS sequence"/>
</dbReference>
<comment type="caution">
    <text evidence="3">The sequence shown here is derived from an EMBL/GenBank/DDBJ whole genome shotgun (WGS) entry which is preliminary data.</text>
</comment>
<feature type="domain" description="Glutathione S-transferase C-terminal" evidence="1">
    <location>
        <begin position="167"/>
        <end position="236"/>
    </location>
</feature>
<proteinExistence type="predicted"/>
<dbReference type="AlphaFoldDB" id="A0A918RRP4"/>
<name>A0A918RRP4_9SPHN</name>
<dbReference type="CDD" id="cd00299">
    <property type="entry name" value="GST_C_family"/>
    <property type="match status" value="1"/>
</dbReference>
<keyword evidence="4" id="KW-1185">Reference proteome</keyword>
<dbReference type="InterPro" id="IPR036282">
    <property type="entry name" value="Glutathione-S-Trfase_C_sf"/>
</dbReference>
<reference evidence="3" key="1">
    <citation type="journal article" date="2014" name="Int. J. Syst. Evol. Microbiol.">
        <title>Complete genome sequence of Corynebacterium casei LMG S-19264T (=DSM 44701T), isolated from a smear-ripened cheese.</title>
        <authorList>
            <consortium name="US DOE Joint Genome Institute (JGI-PGF)"/>
            <person name="Walter F."/>
            <person name="Albersmeier A."/>
            <person name="Kalinowski J."/>
            <person name="Ruckert C."/>
        </authorList>
    </citation>
    <scope>NUCLEOTIDE SEQUENCE</scope>
    <source>
        <strain evidence="3">KCTC 32422</strain>
    </source>
</reference>
<dbReference type="Gene3D" id="3.40.30.10">
    <property type="entry name" value="Glutaredoxin"/>
    <property type="match status" value="1"/>
</dbReference>
<sequence length="385" mass="42041">MGHGEYVMWGTPHSLYAGKARSYLIKKGVPYREVIASDPEFLGQIIPQVGHMVIPVVRTPQGEVVQDTTDIIDRIEARTPTPDFTPPGPVQRVVAAFLDAFGSNYLLPLAMHYRWSYRDRQELFLRTEFARAIPRMPHAQRLEVAGQLMTKFAGFLPNLGVTEAVIPALEASYGELLAVLDAHFQAHPYLLGGRPSLADFGLMAPLYAHLARDPVPAFLMKTTAPSVFRWTERMNAPALVDTDYPDHADGAFPAGDALPETLEAVLAVAFAHWGPGILADAACFNRWVAGLDNPVPGTLVSHNGARQVHPHVGRISYPWRGVTMERASHPHSLWHLARAQALAAALDGTDAARLSALLERTGGAEVMAIATTRPIVRENNVLVLG</sequence>
<reference evidence="3" key="2">
    <citation type="submission" date="2020-09" db="EMBL/GenBank/DDBJ databases">
        <authorList>
            <person name="Sun Q."/>
            <person name="Kim S."/>
        </authorList>
    </citation>
    <scope>NUCLEOTIDE SEQUENCE</scope>
    <source>
        <strain evidence="3">KCTC 32422</strain>
    </source>
</reference>
<evidence type="ECO:0000259" key="1">
    <source>
        <dbReference type="Pfam" id="PF00043"/>
    </source>
</evidence>
<gene>
    <name evidence="3" type="ORF">GCM10011617_29400</name>
</gene>
<dbReference type="SUPFAM" id="SSF47616">
    <property type="entry name" value="GST C-terminal domain-like"/>
    <property type="match status" value="1"/>
</dbReference>
<evidence type="ECO:0000313" key="3">
    <source>
        <dbReference type="EMBL" id="GHA06697.1"/>
    </source>
</evidence>
<dbReference type="InterPro" id="IPR004046">
    <property type="entry name" value="GST_C"/>
</dbReference>